<reference evidence="1 2" key="1">
    <citation type="submission" date="2023-06" db="EMBL/GenBank/DDBJ databases">
        <title>Identification and characterization of antibiotic-resistant Gram-negative bacteria.</title>
        <authorList>
            <person name="Cho G.-S."/>
            <person name="Lee J."/>
            <person name="Tai E."/>
            <person name="Jeong S."/>
            <person name="Kim I."/>
            <person name="Kim B.-E."/>
            <person name="Jeong M.-I."/>
            <person name="Oh K.-K."/>
            <person name="Franz C.M.A.P."/>
        </authorList>
    </citation>
    <scope>NUCLEOTIDE SEQUENCE [LARGE SCALE GENOMIC DNA]</scope>
    <source>
        <strain evidence="1 2">V106_12</strain>
    </source>
</reference>
<protein>
    <submittedName>
        <fullName evidence="1">Uncharacterized protein</fullName>
    </submittedName>
</protein>
<dbReference type="EMBL" id="JASSOM010000056">
    <property type="protein sequence ID" value="MDK9364195.1"/>
    <property type="molecule type" value="Genomic_DNA"/>
</dbReference>
<dbReference type="RefSeq" id="WP_285149507.1">
    <property type="nucleotide sequence ID" value="NZ_JASSOM010000056.1"/>
</dbReference>
<proteinExistence type="predicted"/>
<evidence type="ECO:0000313" key="2">
    <source>
        <dbReference type="Proteomes" id="UP001223214"/>
    </source>
</evidence>
<gene>
    <name evidence="1" type="ORF">QQF32_13410</name>
</gene>
<dbReference type="Proteomes" id="UP001223214">
    <property type="component" value="Unassembled WGS sequence"/>
</dbReference>
<sequence length="200" mass="22650">MTTFTNEQLTSEIETLEHFATNLKWTNVTGAQSLLFAADVMRQALAGMEADPVAYVDPHAFQNFSVYRAGETDNKRMGREWMWANPDAGLIPVYTAPQPLTDAERQELQEYRNAQQHPAATLYNGSGRVSVMMVSDLPAGEVDVYTTPQPVPVAHDNFMMPPRIENIELRSPLEVEDMWRARVRHMFRAAGLKLHEDESK</sequence>
<keyword evidence="2" id="KW-1185">Reference proteome</keyword>
<organism evidence="1 2">
    <name type="scientific">Lelliottia wanjuensis</name>
    <dbReference type="NCBI Taxonomy" id="3050585"/>
    <lineage>
        <taxon>Bacteria</taxon>
        <taxon>Pseudomonadati</taxon>
        <taxon>Pseudomonadota</taxon>
        <taxon>Gammaproteobacteria</taxon>
        <taxon>Enterobacterales</taxon>
        <taxon>Enterobacteriaceae</taxon>
        <taxon>Lelliottia</taxon>
    </lineage>
</organism>
<accession>A0AAP4D635</accession>
<evidence type="ECO:0000313" key="1">
    <source>
        <dbReference type="EMBL" id="MDK9364195.1"/>
    </source>
</evidence>
<comment type="caution">
    <text evidence="1">The sequence shown here is derived from an EMBL/GenBank/DDBJ whole genome shotgun (WGS) entry which is preliminary data.</text>
</comment>
<name>A0AAP4D635_9ENTR</name>
<dbReference type="AlphaFoldDB" id="A0AAP4D635"/>